<evidence type="ECO:0000313" key="3">
    <source>
        <dbReference type="Proteomes" id="UP000308197"/>
    </source>
</evidence>
<keyword evidence="2" id="KW-0378">Hydrolase</keyword>
<reference evidence="2 3" key="1">
    <citation type="journal article" date="2019" name="Nat. Ecol. Evol.">
        <title>Megaphylogeny resolves global patterns of mushroom evolution.</title>
        <authorList>
            <person name="Varga T."/>
            <person name="Krizsan K."/>
            <person name="Foldi C."/>
            <person name="Dima B."/>
            <person name="Sanchez-Garcia M."/>
            <person name="Sanchez-Ramirez S."/>
            <person name="Szollosi G.J."/>
            <person name="Szarkandi J.G."/>
            <person name="Papp V."/>
            <person name="Albert L."/>
            <person name="Andreopoulos W."/>
            <person name="Angelini C."/>
            <person name="Antonin V."/>
            <person name="Barry K.W."/>
            <person name="Bougher N.L."/>
            <person name="Buchanan P."/>
            <person name="Buyck B."/>
            <person name="Bense V."/>
            <person name="Catcheside P."/>
            <person name="Chovatia M."/>
            <person name="Cooper J."/>
            <person name="Damon W."/>
            <person name="Desjardin D."/>
            <person name="Finy P."/>
            <person name="Geml J."/>
            <person name="Haridas S."/>
            <person name="Hughes K."/>
            <person name="Justo A."/>
            <person name="Karasinski D."/>
            <person name="Kautmanova I."/>
            <person name="Kiss B."/>
            <person name="Kocsube S."/>
            <person name="Kotiranta H."/>
            <person name="LaButti K.M."/>
            <person name="Lechner B.E."/>
            <person name="Liimatainen K."/>
            <person name="Lipzen A."/>
            <person name="Lukacs Z."/>
            <person name="Mihaltcheva S."/>
            <person name="Morgado L.N."/>
            <person name="Niskanen T."/>
            <person name="Noordeloos M.E."/>
            <person name="Ohm R.A."/>
            <person name="Ortiz-Santana B."/>
            <person name="Ovrebo C."/>
            <person name="Racz N."/>
            <person name="Riley R."/>
            <person name="Savchenko A."/>
            <person name="Shiryaev A."/>
            <person name="Soop K."/>
            <person name="Spirin V."/>
            <person name="Szebenyi C."/>
            <person name="Tomsovsky M."/>
            <person name="Tulloss R.E."/>
            <person name="Uehling J."/>
            <person name="Grigoriev I.V."/>
            <person name="Vagvolgyi C."/>
            <person name="Papp T."/>
            <person name="Martin F.M."/>
            <person name="Miettinen O."/>
            <person name="Hibbett D.S."/>
            <person name="Nagy L.G."/>
        </authorList>
    </citation>
    <scope>NUCLEOTIDE SEQUENCE [LARGE SCALE GENOMIC DNA]</scope>
    <source>
        <strain evidence="2 3">HHB13444</strain>
    </source>
</reference>
<sequence>MEALPSDAPIRQVYPADLFPGGSYAPLPRGRVRYWILGPEDGTKVVLIHGVSTPSVSWKAIGPYLAQNGFRVLIYDLYGKGYSEAPHVPSDATLFVTQLALLMQYVRWDAAHIVGFSMGGGVAAAFTASLPHLVAGKTILIASAGLMETTVECIESKVELSQTVSLQSSKVALLQYQELRQLQSSELPGYKRSLASCFTDGPIRGLQSTFDKLANLSVGPASKPLEVLIIHGTDDGIVPYEEANKIKARVPQAEVITVEGAGHDLVLRDEHWKIVADAIVHFLED</sequence>
<evidence type="ECO:0000259" key="1">
    <source>
        <dbReference type="Pfam" id="PF00561"/>
    </source>
</evidence>
<keyword evidence="3" id="KW-1185">Reference proteome</keyword>
<dbReference type="InParanoid" id="A0A5C3PKK1"/>
<dbReference type="InterPro" id="IPR029058">
    <property type="entry name" value="AB_hydrolase_fold"/>
</dbReference>
<dbReference type="STRING" id="1314778.A0A5C3PKK1"/>
<evidence type="ECO:0000313" key="2">
    <source>
        <dbReference type="EMBL" id="TFK89801.1"/>
    </source>
</evidence>
<dbReference type="EMBL" id="ML211065">
    <property type="protein sequence ID" value="TFK89801.1"/>
    <property type="molecule type" value="Genomic_DNA"/>
</dbReference>
<accession>A0A5C3PKK1</accession>
<protein>
    <submittedName>
        <fullName evidence="2">Alpha/beta-hydrolase</fullName>
    </submittedName>
</protein>
<dbReference type="PANTHER" id="PTHR43433:SF5">
    <property type="entry name" value="AB HYDROLASE-1 DOMAIN-CONTAINING PROTEIN"/>
    <property type="match status" value="1"/>
</dbReference>
<dbReference type="SUPFAM" id="SSF53474">
    <property type="entry name" value="alpha/beta-Hydrolases"/>
    <property type="match status" value="1"/>
</dbReference>
<dbReference type="Pfam" id="PF00561">
    <property type="entry name" value="Abhydrolase_1"/>
    <property type="match status" value="1"/>
</dbReference>
<dbReference type="AlphaFoldDB" id="A0A5C3PKK1"/>
<proteinExistence type="predicted"/>
<dbReference type="PRINTS" id="PR00111">
    <property type="entry name" value="ABHYDROLASE"/>
</dbReference>
<dbReference type="InterPro" id="IPR050471">
    <property type="entry name" value="AB_hydrolase"/>
</dbReference>
<dbReference type="PANTHER" id="PTHR43433">
    <property type="entry name" value="HYDROLASE, ALPHA/BETA FOLD FAMILY PROTEIN"/>
    <property type="match status" value="1"/>
</dbReference>
<dbReference type="Proteomes" id="UP000308197">
    <property type="component" value="Unassembled WGS sequence"/>
</dbReference>
<dbReference type="Gene3D" id="3.40.50.1820">
    <property type="entry name" value="alpha/beta hydrolase"/>
    <property type="match status" value="1"/>
</dbReference>
<dbReference type="InterPro" id="IPR000073">
    <property type="entry name" value="AB_hydrolase_1"/>
</dbReference>
<name>A0A5C3PKK1_9APHY</name>
<dbReference type="GO" id="GO:0016787">
    <property type="term" value="F:hydrolase activity"/>
    <property type="evidence" value="ECO:0007669"/>
    <property type="project" value="UniProtKB-KW"/>
</dbReference>
<gene>
    <name evidence="2" type="ORF">K466DRAFT_574642</name>
</gene>
<feature type="domain" description="AB hydrolase-1" evidence="1">
    <location>
        <begin position="45"/>
        <end position="267"/>
    </location>
</feature>
<organism evidence="2 3">
    <name type="scientific">Polyporus arcularius HHB13444</name>
    <dbReference type="NCBI Taxonomy" id="1314778"/>
    <lineage>
        <taxon>Eukaryota</taxon>
        <taxon>Fungi</taxon>
        <taxon>Dikarya</taxon>
        <taxon>Basidiomycota</taxon>
        <taxon>Agaricomycotina</taxon>
        <taxon>Agaricomycetes</taxon>
        <taxon>Polyporales</taxon>
        <taxon>Polyporaceae</taxon>
        <taxon>Polyporus</taxon>
    </lineage>
</organism>